<dbReference type="PANTHER" id="PTHR33365:SF7">
    <property type="entry name" value="TAT PATHWAY SIGNAL SEQUENCE"/>
    <property type="match status" value="1"/>
</dbReference>
<dbReference type="GO" id="GO:0043386">
    <property type="term" value="P:mycotoxin biosynthetic process"/>
    <property type="evidence" value="ECO:0007669"/>
    <property type="project" value="InterPro"/>
</dbReference>
<keyword evidence="4" id="KW-1185">Reference proteome</keyword>
<feature type="transmembrane region" description="Helical" evidence="2">
    <location>
        <begin position="41"/>
        <end position="60"/>
    </location>
</feature>
<keyword evidence="2" id="KW-0812">Transmembrane</keyword>
<organism evidence="3 4">
    <name type="scientific">Xylaria bambusicola</name>
    <dbReference type="NCBI Taxonomy" id="326684"/>
    <lineage>
        <taxon>Eukaryota</taxon>
        <taxon>Fungi</taxon>
        <taxon>Dikarya</taxon>
        <taxon>Ascomycota</taxon>
        <taxon>Pezizomycotina</taxon>
        <taxon>Sordariomycetes</taxon>
        <taxon>Xylariomycetidae</taxon>
        <taxon>Xylariales</taxon>
        <taxon>Xylariaceae</taxon>
        <taxon>Xylaria</taxon>
    </lineage>
</organism>
<comment type="similarity">
    <text evidence="1">Belongs to the ustYa family.</text>
</comment>
<dbReference type="InterPro" id="IPR021765">
    <property type="entry name" value="UstYa-like"/>
</dbReference>
<keyword evidence="2" id="KW-1133">Transmembrane helix</keyword>
<reference evidence="3 4" key="1">
    <citation type="submission" date="2023-10" db="EMBL/GenBank/DDBJ databases">
        <title>Draft genome sequence of Xylaria bambusicola isolate GMP-LS, the root and basal stem rot pathogen of sugarcane in Indonesia.</title>
        <authorList>
            <person name="Selvaraj P."/>
            <person name="Muralishankar V."/>
            <person name="Muruganantham S."/>
            <person name="Sp S."/>
            <person name="Haryani S."/>
            <person name="Lau K.J.X."/>
            <person name="Naqvi N.I."/>
        </authorList>
    </citation>
    <scope>NUCLEOTIDE SEQUENCE [LARGE SCALE GENOMIC DNA]</scope>
    <source>
        <strain evidence="3">GMP-LS</strain>
    </source>
</reference>
<evidence type="ECO:0008006" key="5">
    <source>
        <dbReference type="Google" id="ProtNLM"/>
    </source>
</evidence>
<evidence type="ECO:0000313" key="4">
    <source>
        <dbReference type="Proteomes" id="UP001305414"/>
    </source>
</evidence>
<dbReference type="Pfam" id="PF11807">
    <property type="entry name" value="UstYa"/>
    <property type="match status" value="1"/>
</dbReference>
<name>A0AAN7UKD3_9PEZI</name>
<dbReference type="AlphaFoldDB" id="A0AAN7UKD3"/>
<dbReference type="Proteomes" id="UP001305414">
    <property type="component" value="Unassembled WGS sequence"/>
</dbReference>
<accession>A0AAN7UKD3</accession>
<sequence length="280" mass="32049">MKGEEDHMESTRFLDDSVELPEKVRRELGVSPPKRFSYTTWAFHAALITLYSVVFLFATLKDHHRTTNYDALQDMVPSPARSSISYETKYFTNDKASASVYFGEPSDEREALWEELLGPSTVRLSAHDLERLGRPKGKVIQLPDGDYIGTLNVFHDLHCLRRVTRLLYPKHYFPNITDEDKHMNLLHAQHCMDRLRQSIQCRGDISVATYLWGVRQAVPIGNFTSLHECVNWDALHSWSRDRMVDVFEPGLLIHPTLGPAYASYGTNKTFTGIVVDHPAD</sequence>
<proteinExistence type="inferred from homology"/>
<evidence type="ECO:0000256" key="1">
    <source>
        <dbReference type="ARBA" id="ARBA00035112"/>
    </source>
</evidence>
<protein>
    <recommendedName>
        <fullName evidence="5">Tat pathway signal sequence</fullName>
    </recommendedName>
</protein>
<dbReference type="EMBL" id="JAWHQM010000004">
    <property type="protein sequence ID" value="KAK5626756.1"/>
    <property type="molecule type" value="Genomic_DNA"/>
</dbReference>
<evidence type="ECO:0000313" key="3">
    <source>
        <dbReference type="EMBL" id="KAK5626756.1"/>
    </source>
</evidence>
<keyword evidence="2" id="KW-0472">Membrane</keyword>
<evidence type="ECO:0000256" key="2">
    <source>
        <dbReference type="SAM" id="Phobius"/>
    </source>
</evidence>
<dbReference type="PANTHER" id="PTHR33365">
    <property type="entry name" value="YALI0B05434P"/>
    <property type="match status" value="1"/>
</dbReference>
<gene>
    <name evidence="3" type="ORF">RRF57_002471</name>
</gene>
<comment type="caution">
    <text evidence="3">The sequence shown here is derived from an EMBL/GenBank/DDBJ whole genome shotgun (WGS) entry which is preliminary data.</text>
</comment>